<feature type="binding site" evidence="13">
    <location>
        <position position="274"/>
    </location>
    <ligand>
        <name>S-adenosyl-L-methionine</name>
        <dbReference type="ChEBI" id="CHEBI:59789"/>
    </ligand>
</feature>
<dbReference type="Pfam" id="PF01029">
    <property type="entry name" value="NusB"/>
    <property type="match status" value="1"/>
</dbReference>
<protein>
    <recommendedName>
        <fullName evidence="3">16S rRNA (cytosine(967)-C(5))-methyltransferase</fullName>
        <ecNumber evidence="3">2.1.1.176</ecNumber>
    </recommendedName>
    <alternativeName>
        <fullName evidence="10">16S rRNA m5C967 methyltransferase</fullName>
    </alternativeName>
    <alternativeName>
        <fullName evidence="11">rRNA (cytosine-C(5)-)-methyltransferase RsmB</fullName>
    </alternativeName>
</protein>
<dbReference type="EMBL" id="CP005074">
    <property type="protein sequence ID" value="AGR41530.1"/>
    <property type="molecule type" value="Genomic_DNA"/>
</dbReference>
<evidence type="ECO:0000256" key="10">
    <source>
        <dbReference type="ARBA" id="ARBA00030399"/>
    </source>
</evidence>
<proteinExistence type="inferred from homology"/>
<feature type="binding site" evidence="13">
    <location>
        <position position="316"/>
    </location>
    <ligand>
        <name>S-adenosyl-L-methionine</name>
        <dbReference type="ChEBI" id="CHEBI:59789"/>
    </ligand>
</feature>
<comment type="subcellular location">
    <subcellularLocation>
        <location evidence="2">Cytoplasm</location>
    </subcellularLocation>
</comment>
<gene>
    <name evidence="15" type="primary">sunL</name>
    <name evidence="15" type="ORF">STAIW_v1c09440</name>
</gene>
<dbReference type="GO" id="GO:0008649">
    <property type="term" value="F:rRNA methyltransferase activity"/>
    <property type="evidence" value="ECO:0007669"/>
    <property type="project" value="InterPro"/>
</dbReference>
<dbReference type="KEGG" id="stai:STAIW_v1c09440"/>
<dbReference type="EC" id="2.1.1.176" evidence="3"/>
<accession>S5MI13</accession>
<evidence type="ECO:0000313" key="16">
    <source>
        <dbReference type="Proteomes" id="UP000014984"/>
    </source>
</evidence>
<evidence type="ECO:0000256" key="8">
    <source>
        <dbReference type="ARBA" id="ARBA00022691"/>
    </source>
</evidence>
<dbReference type="SUPFAM" id="SSF53335">
    <property type="entry name" value="S-adenosyl-L-methionine-dependent methyltransferases"/>
    <property type="match status" value="1"/>
</dbReference>
<dbReference type="GO" id="GO:0006355">
    <property type="term" value="P:regulation of DNA-templated transcription"/>
    <property type="evidence" value="ECO:0007669"/>
    <property type="project" value="InterPro"/>
</dbReference>
<dbReference type="HOGENOM" id="CLU_005316_0_1_14"/>
<evidence type="ECO:0000256" key="6">
    <source>
        <dbReference type="ARBA" id="ARBA00022603"/>
    </source>
</evidence>
<keyword evidence="7 13" id="KW-0808">Transferase</keyword>
<evidence type="ECO:0000256" key="9">
    <source>
        <dbReference type="ARBA" id="ARBA00022884"/>
    </source>
</evidence>
<dbReference type="Pfam" id="PF22458">
    <property type="entry name" value="RsmF-B_ferredox"/>
    <property type="match status" value="1"/>
</dbReference>
<evidence type="ECO:0000256" key="2">
    <source>
        <dbReference type="ARBA" id="ARBA00004496"/>
    </source>
</evidence>
<keyword evidence="5" id="KW-0698">rRNA processing</keyword>
<feature type="binding site" evidence="13">
    <location>
        <begin position="250"/>
        <end position="256"/>
    </location>
    <ligand>
        <name>S-adenosyl-L-methionine</name>
        <dbReference type="ChEBI" id="CHEBI:59789"/>
    </ligand>
</feature>
<dbReference type="GO" id="GO:0003723">
    <property type="term" value="F:RNA binding"/>
    <property type="evidence" value="ECO:0007669"/>
    <property type="project" value="UniProtKB-UniRule"/>
</dbReference>
<dbReference type="InterPro" id="IPR049560">
    <property type="entry name" value="MeTrfase_RsmB-F_NOP2_cat"/>
</dbReference>
<dbReference type="Proteomes" id="UP000014984">
    <property type="component" value="Chromosome"/>
</dbReference>
<dbReference type="SUPFAM" id="SSF48013">
    <property type="entry name" value="NusB-like"/>
    <property type="match status" value="1"/>
</dbReference>
<dbReference type="STRING" id="1276220.STAIW_v1c09440"/>
<dbReference type="Gene3D" id="3.40.50.150">
    <property type="entry name" value="Vaccinia Virus protein VP39"/>
    <property type="match status" value="1"/>
</dbReference>
<dbReference type="InterPro" id="IPR004573">
    <property type="entry name" value="rRNA_ssu_MeTfrase_B"/>
</dbReference>
<sequence>MNTRQEALNILFKVFKNNEFSNKLLNKLIKNELISKKDIAFIFKLVYGTIQYKIYLEYVTNKLIDANKTDFKIQILLWMNLYQYKFLNAEMYYVVNEAVKIAKNINSNLVSLVNKVSKKLYEKNYWEVIIKNNQNKIPLEAGFPFWLFKKIEKDYSKEKALNFIRKSIQQSKITIRVNTLKISIESFEEKYLVDLNLEPSKLMSGFYLLDKNIIHHEIFEKGLVTIQDQASGLASVILDPQKNSSVLDMCSAPGGKLTHIGQLMQNTGKITAFEINSKKISLILSNINRLGLTNVELNCNDALNIDEKKYDYILLDAPCSGYGVIQHKPEIKLKKYSNEEVKTLLNTQSLLLEKAYKCMKKNSFLVYSTCTINKDENEYQISKFIKKHLDLVLEKEVILFGDEYNTDGFYICRLRKK</sequence>
<evidence type="ECO:0000256" key="12">
    <source>
        <dbReference type="ARBA" id="ARBA00047283"/>
    </source>
</evidence>
<dbReference type="NCBIfam" id="TIGR00563">
    <property type="entry name" value="rsmB"/>
    <property type="match status" value="1"/>
</dbReference>
<evidence type="ECO:0000256" key="1">
    <source>
        <dbReference type="ARBA" id="ARBA00002724"/>
    </source>
</evidence>
<dbReference type="Gene3D" id="1.10.940.10">
    <property type="entry name" value="NusB-like"/>
    <property type="match status" value="1"/>
</dbReference>
<dbReference type="CDD" id="cd02440">
    <property type="entry name" value="AdoMet_MTases"/>
    <property type="match status" value="1"/>
</dbReference>
<feature type="binding site" evidence="13">
    <location>
        <position position="301"/>
    </location>
    <ligand>
        <name>S-adenosyl-L-methionine</name>
        <dbReference type="ChEBI" id="CHEBI:59789"/>
    </ligand>
</feature>
<evidence type="ECO:0000256" key="3">
    <source>
        <dbReference type="ARBA" id="ARBA00012140"/>
    </source>
</evidence>
<dbReference type="InterPro" id="IPR029063">
    <property type="entry name" value="SAM-dependent_MTases_sf"/>
</dbReference>
<dbReference type="InterPro" id="IPR006027">
    <property type="entry name" value="NusB_RsmB_TIM44"/>
</dbReference>
<keyword evidence="16" id="KW-1185">Reference proteome</keyword>
<comment type="similarity">
    <text evidence="13">Belongs to the class I-like SAM-binding methyltransferase superfamily. RsmB/NOP family.</text>
</comment>
<evidence type="ECO:0000259" key="14">
    <source>
        <dbReference type="PROSITE" id="PS51686"/>
    </source>
</evidence>
<feature type="domain" description="SAM-dependent MTase RsmB/NOP-type" evidence="14">
    <location>
        <begin position="163"/>
        <end position="417"/>
    </location>
</feature>
<dbReference type="PRINTS" id="PR02008">
    <property type="entry name" value="RCMTFAMILY"/>
</dbReference>
<dbReference type="Gene3D" id="3.30.70.1170">
    <property type="entry name" value="Sun protein, domain 3"/>
    <property type="match status" value="1"/>
</dbReference>
<keyword evidence="6 13" id="KW-0489">Methyltransferase</keyword>
<evidence type="ECO:0000256" key="4">
    <source>
        <dbReference type="ARBA" id="ARBA00022490"/>
    </source>
</evidence>
<dbReference type="InterPro" id="IPR035926">
    <property type="entry name" value="NusB-like_sf"/>
</dbReference>
<dbReference type="GO" id="GO:0005737">
    <property type="term" value="C:cytoplasm"/>
    <property type="evidence" value="ECO:0007669"/>
    <property type="project" value="UniProtKB-SubCell"/>
</dbReference>
<evidence type="ECO:0000256" key="7">
    <source>
        <dbReference type="ARBA" id="ARBA00022679"/>
    </source>
</evidence>
<comment type="function">
    <text evidence="1">Specifically methylates the cytosine at position 967 (m5C967) of 16S rRNA.</text>
</comment>
<dbReference type="NCBIfam" id="NF011494">
    <property type="entry name" value="PRK14902.1"/>
    <property type="match status" value="1"/>
</dbReference>
<dbReference type="PANTHER" id="PTHR22807:SF53">
    <property type="entry name" value="RIBOSOMAL RNA SMALL SUBUNIT METHYLTRANSFERASE B-RELATED"/>
    <property type="match status" value="1"/>
</dbReference>
<evidence type="ECO:0000313" key="15">
    <source>
        <dbReference type="EMBL" id="AGR41530.1"/>
    </source>
</evidence>
<keyword evidence="4" id="KW-0963">Cytoplasm</keyword>
<feature type="active site" description="Nucleophile" evidence="13">
    <location>
        <position position="370"/>
    </location>
</feature>
<dbReference type="Pfam" id="PF01189">
    <property type="entry name" value="Methyltr_RsmB-F"/>
    <property type="match status" value="1"/>
</dbReference>
<organism evidence="15 16">
    <name type="scientific">Spiroplasma taiwanense CT-1</name>
    <dbReference type="NCBI Taxonomy" id="1276220"/>
    <lineage>
        <taxon>Bacteria</taxon>
        <taxon>Bacillati</taxon>
        <taxon>Mycoplasmatota</taxon>
        <taxon>Mollicutes</taxon>
        <taxon>Entomoplasmatales</taxon>
        <taxon>Spiroplasmataceae</taxon>
        <taxon>Spiroplasma</taxon>
    </lineage>
</organism>
<evidence type="ECO:0000256" key="5">
    <source>
        <dbReference type="ARBA" id="ARBA00022552"/>
    </source>
</evidence>
<evidence type="ECO:0000256" key="13">
    <source>
        <dbReference type="PROSITE-ProRule" id="PRU01023"/>
    </source>
</evidence>
<dbReference type="PATRIC" id="fig|1276220.3.peg.962"/>
<dbReference type="PROSITE" id="PS51686">
    <property type="entry name" value="SAM_MT_RSMB_NOP"/>
    <property type="match status" value="1"/>
</dbReference>
<comment type="catalytic activity">
    <reaction evidence="12">
        <text>cytidine(967) in 16S rRNA + S-adenosyl-L-methionine = 5-methylcytidine(967) in 16S rRNA + S-adenosyl-L-homocysteine + H(+)</text>
        <dbReference type="Rhea" id="RHEA:42748"/>
        <dbReference type="Rhea" id="RHEA-COMP:10219"/>
        <dbReference type="Rhea" id="RHEA-COMP:10220"/>
        <dbReference type="ChEBI" id="CHEBI:15378"/>
        <dbReference type="ChEBI" id="CHEBI:57856"/>
        <dbReference type="ChEBI" id="CHEBI:59789"/>
        <dbReference type="ChEBI" id="CHEBI:74483"/>
        <dbReference type="ChEBI" id="CHEBI:82748"/>
        <dbReference type="EC" id="2.1.1.176"/>
    </reaction>
</comment>
<dbReference type="AlphaFoldDB" id="S5MI13"/>
<name>S5MI13_9MOLU</name>
<keyword evidence="8 13" id="KW-0949">S-adenosyl-L-methionine</keyword>
<dbReference type="eggNOG" id="COG0144">
    <property type="taxonomic scope" value="Bacteria"/>
</dbReference>
<dbReference type="InterPro" id="IPR054728">
    <property type="entry name" value="RsmB-like_ferredoxin"/>
</dbReference>
<dbReference type="InterPro" id="IPR001678">
    <property type="entry name" value="MeTrfase_RsmB-F_NOP2_dom"/>
</dbReference>
<reference evidence="15 16" key="1">
    <citation type="journal article" date="2013" name="Genome Biol. Evol.">
        <title>Comparison of metabolic capacities and inference of gene content evolution in mosquito-associated Spiroplasma diminutum and S. taiwanense.</title>
        <authorList>
            <person name="Lo W.S."/>
            <person name="Ku C."/>
            <person name="Chen L.L."/>
            <person name="Chang T.H."/>
            <person name="Kuo C.H."/>
        </authorList>
    </citation>
    <scope>NUCLEOTIDE SEQUENCE [LARGE SCALE GENOMIC DNA]</scope>
    <source>
        <strain evidence="15">CT-1</strain>
    </source>
</reference>
<dbReference type="InterPro" id="IPR023267">
    <property type="entry name" value="RCMT"/>
</dbReference>
<dbReference type="RefSeq" id="WP_020834669.1">
    <property type="nucleotide sequence ID" value="NC_021846.1"/>
</dbReference>
<dbReference type="PANTHER" id="PTHR22807">
    <property type="entry name" value="NOP2 YEAST -RELATED NOL1/NOP2/FMU SUN DOMAIN-CONTAINING"/>
    <property type="match status" value="1"/>
</dbReference>
<keyword evidence="9 13" id="KW-0694">RNA-binding</keyword>
<evidence type="ECO:0000256" key="11">
    <source>
        <dbReference type="ARBA" id="ARBA00031088"/>
    </source>
</evidence>
<dbReference type="OrthoDB" id="9810297at2"/>